<protein>
    <recommendedName>
        <fullName evidence="2">Lactate/malate dehydrogenase C-terminal domain-containing protein</fullName>
    </recommendedName>
</protein>
<dbReference type="EMBL" id="JACJJQ010000002">
    <property type="protein sequence ID" value="MBM6753326.1"/>
    <property type="molecule type" value="Genomic_DNA"/>
</dbReference>
<dbReference type="SUPFAM" id="SSF51735">
    <property type="entry name" value="NAD(P)-binding Rossmann-fold domains"/>
    <property type="match status" value="1"/>
</dbReference>
<evidence type="ECO:0000256" key="1">
    <source>
        <dbReference type="ARBA" id="ARBA00006054"/>
    </source>
</evidence>
<dbReference type="RefSeq" id="WP_204775863.1">
    <property type="nucleotide sequence ID" value="NZ_JACJJQ010000002.1"/>
</dbReference>
<dbReference type="InterPro" id="IPR022383">
    <property type="entry name" value="Lactate/malate_DH_C"/>
</dbReference>
<dbReference type="Gene3D" id="3.90.110.10">
    <property type="entry name" value="Lactate dehydrogenase/glycoside hydrolase, family 4, C-terminal"/>
    <property type="match status" value="1"/>
</dbReference>
<evidence type="ECO:0000313" key="4">
    <source>
        <dbReference type="Proteomes" id="UP000776629"/>
    </source>
</evidence>
<comment type="caution">
    <text evidence="3">The sequence shown here is derived from an EMBL/GenBank/DDBJ whole genome shotgun (WGS) entry which is preliminary data.</text>
</comment>
<dbReference type="SUPFAM" id="SSF56327">
    <property type="entry name" value="LDH C-terminal domain-like"/>
    <property type="match status" value="1"/>
</dbReference>
<organism evidence="3 4">
    <name type="scientific">Limosilactobacillus alvi</name>
    <dbReference type="NCBI Taxonomy" id="990412"/>
    <lineage>
        <taxon>Bacteria</taxon>
        <taxon>Bacillati</taxon>
        <taxon>Bacillota</taxon>
        <taxon>Bacilli</taxon>
        <taxon>Lactobacillales</taxon>
        <taxon>Lactobacillaceae</taxon>
        <taxon>Limosilactobacillus</taxon>
    </lineage>
</organism>
<name>A0ABS2EM68_9LACO</name>
<accession>A0ABS2EM68</accession>
<dbReference type="Pfam" id="PF02866">
    <property type="entry name" value="Ldh_1_C"/>
    <property type="match status" value="1"/>
</dbReference>
<dbReference type="InterPro" id="IPR001557">
    <property type="entry name" value="L-lactate/malate_DH"/>
</dbReference>
<feature type="domain" description="Lactate/malate dehydrogenase C-terminal" evidence="2">
    <location>
        <begin position="140"/>
        <end position="283"/>
    </location>
</feature>
<dbReference type="PANTHER" id="PTHR43128:SF31">
    <property type="entry name" value="L-LACTATE DEHYDROGENASE"/>
    <property type="match status" value="1"/>
</dbReference>
<sequence>MRTVAIYGLTTVGATVAANLVSQHQVDELIILDPDEHRAVAVANDLKLAYPFFKQVRVQEWSSLAQTKVLVVACGELNSVQPQLKNQVELINQVQDQITESNFRGIVINLMQPNEAMTAFIQRQWQLPPQRVIGTGTMSDTQALKLAIGETLQLAPSNVTGYVYGQHDGRLVPAWSTFRINGRFNDQVISGHKLDQNKVTVNARLTNYYIKRGQAGVLTATRLTLVLIQAIFEDQQTVFTLAVNQPQFGGYVSFPVMIGQNGVQNYLLLKLYPLEEAQLKVARQAIADQEMQLTQK</sequence>
<evidence type="ECO:0000259" key="2">
    <source>
        <dbReference type="Pfam" id="PF02866"/>
    </source>
</evidence>
<dbReference type="PIRSF" id="PIRSF000102">
    <property type="entry name" value="Lac_mal_DH"/>
    <property type="match status" value="1"/>
</dbReference>
<dbReference type="Proteomes" id="UP000776629">
    <property type="component" value="Unassembled WGS sequence"/>
</dbReference>
<comment type="similarity">
    <text evidence="1">Belongs to the LDH/MDH superfamily. LDH family.</text>
</comment>
<evidence type="ECO:0000313" key="3">
    <source>
        <dbReference type="EMBL" id="MBM6753326.1"/>
    </source>
</evidence>
<keyword evidence="4" id="KW-1185">Reference proteome</keyword>
<dbReference type="InterPro" id="IPR036291">
    <property type="entry name" value="NAD(P)-bd_dom_sf"/>
</dbReference>
<dbReference type="PANTHER" id="PTHR43128">
    <property type="entry name" value="L-2-HYDROXYCARBOXYLATE DEHYDROGENASE (NAD(P)(+))"/>
    <property type="match status" value="1"/>
</dbReference>
<dbReference type="PRINTS" id="PR00086">
    <property type="entry name" value="LLDHDRGNASE"/>
</dbReference>
<dbReference type="InterPro" id="IPR015955">
    <property type="entry name" value="Lactate_DH/Glyco_Ohase_4_C"/>
</dbReference>
<dbReference type="Gene3D" id="3.40.50.720">
    <property type="entry name" value="NAD(P)-binding Rossmann-like Domain"/>
    <property type="match status" value="1"/>
</dbReference>
<reference evidence="3 4" key="1">
    <citation type="journal article" date="2021" name="Sci. Rep.">
        <title>The distribution of antibiotic resistance genes in chicken gut microbiota commensals.</title>
        <authorList>
            <person name="Juricova H."/>
            <person name="Matiasovicova J."/>
            <person name="Kubasova T."/>
            <person name="Cejkova D."/>
            <person name="Rychlik I."/>
        </authorList>
    </citation>
    <scope>NUCLEOTIDE SEQUENCE [LARGE SCALE GENOMIC DNA]</scope>
    <source>
        <strain evidence="3 4">An810</strain>
    </source>
</reference>
<proteinExistence type="inferred from homology"/>
<gene>
    <name evidence="3" type="ORF">H5993_00900</name>
</gene>